<dbReference type="EMBL" id="JARBJD010000013">
    <property type="protein sequence ID" value="KAK2961931.1"/>
    <property type="molecule type" value="Genomic_DNA"/>
</dbReference>
<sequence>MRHSPHVPLSLRSLHQNHNGNGRNAAGQMQQLSMFDEFARFIRSEAIHALPRIVTRLGMAELLPTSKRVRPESGQTPLTTILKETEKWRRTKCIVPERWTTKLKFGVSLDVMFEQPSSKGDAISLHPLPPTQPKLLISPLSVLPFTNTAFPPPPLSVFLLSIVSSLHKHAAKAVNLNSNNLRVRTPTNPSTPVSPEQEVELDMFIPSSHTLVTGLSTPRTLSLHLAIPNQVSNHHKTTPDLLTPQHKHQFLLPTPPILSTNTSAQHTHSFVTLATLFSLQITIPPPPELPSLSERRATLPAANTQPAITNPIEPDTTPDLSQPESFAEPEFSLPPYITEPVAMNTITFIVDILLESFFSDEVFMKSKET</sequence>
<evidence type="ECO:0000313" key="2">
    <source>
        <dbReference type="EMBL" id="KAK2961931.1"/>
    </source>
</evidence>
<feature type="region of interest" description="Disordered" evidence="1">
    <location>
        <begin position="1"/>
        <end position="25"/>
    </location>
</feature>
<comment type="caution">
    <text evidence="2">The sequence shown here is derived from an EMBL/GenBank/DDBJ whole genome shotgun (WGS) entry which is preliminary data.</text>
</comment>
<keyword evidence="3" id="KW-1185">Reference proteome</keyword>
<accession>A0ABQ9YDT0</accession>
<dbReference type="Proteomes" id="UP001281761">
    <property type="component" value="Unassembled WGS sequence"/>
</dbReference>
<proteinExistence type="predicted"/>
<feature type="compositionally biased region" description="Polar residues" evidence="1">
    <location>
        <begin position="13"/>
        <end position="25"/>
    </location>
</feature>
<reference evidence="2 3" key="1">
    <citation type="journal article" date="2022" name="bioRxiv">
        <title>Genomics of Preaxostyla Flagellates Illuminates Evolutionary Transitions and the Path Towards Mitochondrial Loss.</title>
        <authorList>
            <person name="Novak L.V.F."/>
            <person name="Treitli S.C."/>
            <person name="Pyrih J."/>
            <person name="Halakuc P."/>
            <person name="Pipaliya S.V."/>
            <person name="Vacek V."/>
            <person name="Brzon O."/>
            <person name="Soukal P."/>
            <person name="Eme L."/>
            <person name="Dacks J.B."/>
            <person name="Karnkowska A."/>
            <person name="Elias M."/>
            <person name="Hampl V."/>
        </authorList>
    </citation>
    <scope>NUCLEOTIDE SEQUENCE [LARGE SCALE GENOMIC DNA]</scope>
    <source>
        <strain evidence="2">NAU3</strain>
        <tissue evidence="2">Gut</tissue>
    </source>
</reference>
<name>A0ABQ9YDT0_9EUKA</name>
<protein>
    <submittedName>
        <fullName evidence="2">Uncharacterized protein</fullName>
    </submittedName>
</protein>
<evidence type="ECO:0000256" key="1">
    <source>
        <dbReference type="SAM" id="MobiDB-lite"/>
    </source>
</evidence>
<feature type="region of interest" description="Disordered" evidence="1">
    <location>
        <begin position="305"/>
        <end position="327"/>
    </location>
</feature>
<organism evidence="2 3">
    <name type="scientific">Blattamonas nauphoetae</name>
    <dbReference type="NCBI Taxonomy" id="2049346"/>
    <lineage>
        <taxon>Eukaryota</taxon>
        <taxon>Metamonada</taxon>
        <taxon>Preaxostyla</taxon>
        <taxon>Oxymonadida</taxon>
        <taxon>Blattamonas</taxon>
    </lineage>
</organism>
<evidence type="ECO:0000313" key="3">
    <source>
        <dbReference type="Proteomes" id="UP001281761"/>
    </source>
</evidence>
<gene>
    <name evidence="2" type="ORF">BLNAU_2987</name>
</gene>